<dbReference type="PROSITE" id="PS50113">
    <property type="entry name" value="PAC"/>
    <property type="match status" value="1"/>
</dbReference>
<evidence type="ECO:0000259" key="13">
    <source>
        <dbReference type="PROSITE" id="PS50112"/>
    </source>
</evidence>
<dbReference type="SUPFAM" id="SSF103190">
    <property type="entry name" value="Sensory domain-like"/>
    <property type="match status" value="1"/>
</dbReference>
<dbReference type="KEGG" id="tog:HNI00_13705"/>
<evidence type="ECO:0000256" key="11">
    <source>
        <dbReference type="ARBA" id="ARBA00023136"/>
    </source>
</evidence>
<dbReference type="GO" id="GO:0005886">
    <property type="term" value="C:plasma membrane"/>
    <property type="evidence" value="ECO:0007669"/>
    <property type="project" value="UniProtKB-SubCell"/>
</dbReference>
<dbReference type="SUPFAM" id="SSF55785">
    <property type="entry name" value="PYP-like sensor domain (PAS domain)"/>
    <property type="match status" value="2"/>
</dbReference>
<comment type="subcellular location">
    <subcellularLocation>
        <location evidence="1">Cell membrane</location>
        <topology evidence="1">Multi-pass membrane protein</topology>
    </subcellularLocation>
</comment>
<dbReference type="Pfam" id="PF13426">
    <property type="entry name" value="PAS_9"/>
    <property type="match status" value="1"/>
</dbReference>
<dbReference type="SMART" id="SM00086">
    <property type="entry name" value="PAC"/>
    <property type="match status" value="1"/>
</dbReference>
<dbReference type="PROSITE" id="PS50112">
    <property type="entry name" value="PAS"/>
    <property type="match status" value="1"/>
</dbReference>
<evidence type="ECO:0000256" key="7">
    <source>
        <dbReference type="ARBA" id="ARBA00022777"/>
    </source>
</evidence>
<dbReference type="InterPro" id="IPR000014">
    <property type="entry name" value="PAS"/>
</dbReference>
<dbReference type="Gene3D" id="3.30.450.20">
    <property type="entry name" value="PAS domain"/>
    <property type="match status" value="4"/>
</dbReference>
<feature type="transmembrane region" description="Helical" evidence="12">
    <location>
        <begin position="12"/>
        <end position="31"/>
    </location>
</feature>
<dbReference type="Gene3D" id="1.10.8.500">
    <property type="entry name" value="HAMP domain in histidine kinase"/>
    <property type="match status" value="1"/>
</dbReference>
<name>A0AA96Y8Z0_9CYAN</name>
<organism evidence="16">
    <name type="scientific">Thermoleptolyngbya oregonensis NK1-22</name>
    <dbReference type="NCBI Taxonomy" id="2547457"/>
    <lineage>
        <taxon>Bacteria</taxon>
        <taxon>Bacillati</taxon>
        <taxon>Cyanobacteriota</taxon>
        <taxon>Cyanophyceae</taxon>
        <taxon>Oculatellales</taxon>
        <taxon>Oculatellaceae</taxon>
        <taxon>Thermoleptolyngbya</taxon>
    </lineage>
</organism>
<dbReference type="Pfam" id="PF02743">
    <property type="entry name" value="dCache_1"/>
    <property type="match status" value="1"/>
</dbReference>
<dbReference type="AlphaFoldDB" id="A0AA96Y8Z0"/>
<dbReference type="SUPFAM" id="SSF158472">
    <property type="entry name" value="HAMP domain-like"/>
    <property type="match status" value="1"/>
</dbReference>
<proteinExistence type="predicted"/>
<keyword evidence="10" id="KW-0902">Two-component regulatory system</keyword>
<keyword evidence="11 12" id="KW-0472">Membrane</keyword>
<dbReference type="CDD" id="cd00130">
    <property type="entry name" value="PAS"/>
    <property type="match status" value="1"/>
</dbReference>
<feature type="transmembrane region" description="Helical" evidence="12">
    <location>
        <begin position="348"/>
        <end position="370"/>
    </location>
</feature>
<sequence>MPKSLPLRNLLILASVAQIIGVVGLVGYLSFRNGQKAVNDLANQLRQELTARIERELQGYFAVPHEINRLNASAFSLGDLDIENASRGESQFYQQMKIAPTVAFVYCGSAQTGEFFGVLRSPQDGSLQLSYGNASNNFLREYYSLDVRGERTYRLRQLDRPFDSRQRPWYKAAVLAERPTWTDIYIAFTTGLPNVTASQPVYDKAGRKLIGVCATDVVLPEEFRMFLRNLQIGKTGQAFIMDRSGNLISNSIDEPLMQGEGQDAKLLPATASKDRLVRETATYLTRRFGGFDASAIAQPQRLDFSLDGQRQFLEVVPFRDGYGLDWLIVVVVPESDFMAQIDANTRNTALLCLGALGASILGSILTARWITGPILRVTQATAGIAEGNWGQPVEPIGSITEIQTLANTFTRMSHQLKDSFEALRQSEATNRAIVTAIPDLLMRVSGDGTYIDIVGGDRLLQVYGNEQFVPGSNVTDSLPRAIAETRLKYIQQALTTGRLQVYEQQIEVNGKRQDEEVRIAVLGQDEVLIMVRDITARKRVEESLRIAEEKYRSIYENAVEGIFQSTTDGRYINVNPAMARLYGYDSSEDMVNSVKDISTQIYVQPERRQTFKTALEITDQIEAFTYQSYQKDGTMIWVEESTRAVRDPQGNILYYEGIVQDITERKRWEEEIRRHLEELQIEIDQSRRATEVEMITRSNYFQEIQEEISGFDLDQFWS</sequence>
<dbReference type="InterPro" id="IPR001610">
    <property type="entry name" value="PAC"/>
</dbReference>
<keyword evidence="9 12" id="KW-1133">Transmembrane helix</keyword>
<dbReference type="NCBIfam" id="TIGR00229">
    <property type="entry name" value="sensory_box"/>
    <property type="match status" value="1"/>
</dbReference>
<keyword evidence="2" id="KW-1003">Cell membrane</keyword>
<gene>
    <name evidence="16" type="ORF">HNI00_13705</name>
</gene>
<evidence type="ECO:0000256" key="3">
    <source>
        <dbReference type="ARBA" id="ARBA00022553"/>
    </source>
</evidence>
<keyword evidence="3" id="KW-0597">Phosphoprotein</keyword>
<evidence type="ECO:0000256" key="9">
    <source>
        <dbReference type="ARBA" id="ARBA00022989"/>
    </source>
</evidence>
<protein>
    <submittedName>
        <fullName evidence="16">PAS domain S-box protein</fullName>
    </submittedName>
</protein>
<dbReference type="InterPro" id="IPR000700">
    <property type="entry name" value="PAS-assoc_C"/>
</dbReference>
<dbReference type="InterPro" id="IPR033479">
    <property type="entry name" value="dCache_1"/>
</dbReference>
<evidence type="ECO:0000256" key="2">
    <source>
        <dbReference type="ARBA" id="ARBA00022475"/>
    </source>
</evidence>
<keyword evidence="8" id="KW-0067">ATP-binding</keyword>
<dbReference type="SMART" id="SM00091">
    <property type="entry name" value="PAS"/>
    <property type="match status" value="2"/>
</dbReference>
<dbReference type="Pfam" id="PF00672">
    <property type="entry name" value="HAMP"/>
    <property type="match status" value="1"/>
</dbReference>
<evidence type="ECO:0000313" key="16">
    <source>
        <dbReference type="EMBL" id="WOB44088.1"/>
    </source>
</evidence>
<dbReference type="GO" id="GO:0000160">
    <property type="term" value="P:phosphorelay signal transduction system"/>
    <property type="evidence" value="ECO:0007669"/>
    <property type="project" value="UniProtKB-KW"/>
</dbReference>
<dbReference type="RefSeq" id="WP_316787038.1">
    <property type="nucleotide sequence ID" value="NZ_CP053540.1"/>
</dbReference>
<evidence type="ECO:0000256" key="10">
    <source>
        <dbReference type="ARBA" id="ARBA00023012"/>
    </source>
</evidence>
<evidence type="ECO:0000256" key="1">
    <source>
        <dbReference type="ARBA" id="ARBA00004651"/>
    </source>
</evidence>
<keyword evidence="6" id="KW-0547">Nucleotide-binding</keyword>
<dbReference type="PANTHER" id="PTHR44757">
    <property type="entry name" value="DIGUANYLATE CYCLASE DGCP"/>
    <property type="match status" value="1"/>
</dbReference>
<dbReference type="PROSITE" id="PS50885">
    <property type="entry name" value="HAMP"/>
    <property type="match status" value="1"/>
</dbReference>
<dbReference type="InterPro" id="IPR052155">
    <property type="entry name" value="Biofilm_reg_signaling"/>
</dbReference>
<reference evidence="16" key="1">
    <citation type="submission" date="2020-05" db="EMBL/GenBank/DDBJ databases">
        <authorList>
            <person name="Zhu T."/>
            <person name="Keshari N."/>
            <person name="Lu X."/>
        </authorList>
    </citation>
    <scope>NUCLEOTIDE SEQUENCE</scope>
    <source>
        <strain evidence="16">NK1-22</strain>
    </source>
</reference>
<dbReference type="InterPro" id="IPR029151">
    <property type="entry name" value="Sensor-like_sf"/>
</dbReference>
<keyword evidence="5 12" id="KW-0812">Transmembrane</keyword>
<keyword evidence="7" id="KW-0418">Kinase</keyword>
<evidence type="ECO:0000256" key="4">
    <source>
        <dbReference type="ARBA" id="ARBA00022679"/>
    </source>
</evidence>
<accession>A0AA96Y8Z0</accession>
<dbReference type="SMART" id="SM00304">
    <property type="entry name" value="HAMP"/>
    <property type="match status" value="1"/>
</dbReference>
<dbReference type="CDD" id="cd12913">
    <property type="entry name" value="PDC1_MCP_like"/>
    <property type="match status" value="1"/>
</dbReference>
<feature type="domain" description="HAMP" evidence="15">
    <location>
        <begin position="368"/>
        <end position="421"/>
    </location>
</feature>
<evidence type="ECO:0000259" key="15">
    <source>
        <dbReference type="PROSITE" id="PS50885"/>
    </source>
</evidence>
<evidence type="ECO:0000256" key="5">
    <source>
        <dbReference type="ARBA" id="ARBA00022692"/>
    </source>
</evidence>
<dbReference type="EMBL" id="CP053540">
    <property type="protein sequence ID" value="WOB44088.1"/>
    <property type="molecule type" value="Genomic_DNA"/>
</dbReference>
<feature type="domain" description="PAS" evidence="13">
    <location>
        <begin position="547"/>
        <end position="616"/>
    </location>
</feature>
<dbReference type="PANTHER" id="PTHR44757:SF2">
    <property type="entry name" value="BIOFILM ARCHITECTURE MAINTENANCE PROTEIN MBAA"/>
    <property type="match status" value="1"/>
</dbReference>
<dbReference type="InterPro" id="IPR003660">
    <property type="entry name" value="HAMP_dom"/>
</dbReference>
<feature type="domain" description="PAC" evidence="14">
    <location>
        <begin position="622"/>
        <end position="674"/>
    </location>
</feature>
<keyword evidence="4" id="KW-0808">Transferase</keyword>
<evidence type="ECO:0000259" key="14">
    <source>
        <dbReference type="PROSITE" id="PS50113"/>
    </source>
</evidence>
<dbReference type="CDD" id="cd06225">
    <property type="entry name" value="HAMP"/>
    <property type="match status" value="1"/>
</dbReference>
<evidence type="ECO:0000256" key="8">
    <source>
        <dbReference type="ARBA" id="ARBA00022840"/>
    </source>
</evidence>
<evidence type="ECO:0000256" key="12">
    <source>
        <dbReference type="SAM" id="Phobius"/>
    </source>
</evidence>
<dbReference type="GO" id="GO:0016301">
    <property type="term" value="F:kinase activity"/>
    <property type="evidence" value="ECO:0007669"/>
    <property type="project" value="UniProtKB-KW"/>
</dbReference>
<evidence type="ECO:0000256" key="6">
    <source>
        <dbReference type="ARBA" id="ARBA00022741"/>
    </source>
</evidence>
<dbReference type="InterPro" id="IPR035965">
    <property type="entry name" value="PAS-like_dom_sf"/>
</dbReference>
<dbReference type="GO" id="GO:0005524">
    <property type="term" value="F:ATP binding"/>
    <property type="evidence" value="ECO:0007669"/>
    <property type="project" value="UniProtKB-KW"/>
</dbReference>